<feature type="domain" description="Methylamine utilisation protein MauE" evidence="6">
    <location>
        <begin position="5"/>
        <end position="133"/>
    </location>
</feature>
<dbReference type="RefSeq" id="WP_093259143.1">
    <property type="nucleotide sequence ID" value="NZ_FNKK01000002.1"/>
</dbReference>
<dbReference type="STRING" id="35622.SAMN04489764_2445"/>
<organism evidence="7 8">
    <name type="scientific">Thermostaphylospora chromogena</name>
    <dbReference type="NCBI Taxonomy" id="35622"/>
    <lineage>
        <taxon>Bacteria</taxon>
        <taxon>Bacillati</taxon>
        <taxon>Actinomycetota</taxon>
        <taxon>Actinomycetes</taxon>
        <taxon>Streptosporangiales</taxon>
        <taxon>Thermomonosporaceae</taxon>
        <taxon>Thermostaphylospora</taxon>
    </lineage>
</organism>
<feature type="transmembrane region" description="Helical" evidence="5">
    <location>
        <begin position="119"/>
        <end position="140"/>
    </location>
</feature>
<evidence type="ECO:0000256" key="2">
    <source>
        <dbReference type="ARBA" id="ARBA00022692"/>
    </source>
</evidence>
<protein>
    <submittedName>
        <fullName evidence="7">Methylamine utilisation protein MauE</fullName>
    </submittedName>
</protein>
<dbReference type="UniPathway" id="UPA00895"/>
<accession>A0A1H1EEK8</accession>
<sequence>MEYAHYVVWGVQFTLAGVFLAALAGKLRDGRARAGFVSAVTTIAAVPRGWAGAVGTAVMGVEAAVVVTVLVPATRVIGLILAAGTLTVFAAALGRALASGRRSSCACFGARSSPLAWRHVVRNVLLAGAAAAAAGHAALAPPVPPQALGVLTAALAATPVVILIVSLDDLWELITG</sequence>
<evidence type="ECO:0000259" key="6">
    <source>
        <dbReference type="Pfam" id="PF07291"/>
    </source>
</evidence>
<evidence type="ECO:0000256" key="1">
    <source>
        <dbReference type="ARBA" id="ARBA00004141"/>
    </source>
</evidence>
<evidence type="ECO:0000256" key="4">
    <source>
        <dbReference type="ARBA" id="ARBA00023136"/>
    </source>
</evidence>
<evidence type="ECO:0000256" key="3">
    <source>
        <dbReference type="ARBA" id="ARBA00022989"/>
    </source>
</evidence>
<reference evidence="7 8" key="1">
    <citation type="submission" date="2016-10" db="EMBL/GenBank/DDBJ databases">
        <authorList>
            <person name="de Groot N.N."/>
        </authorList>
    </citation>
    <scope>NUCLEOTIDE SEQUENCE [LARGE SCALE GENOMIC DNA]</scope>
    <source>
        <strain evidence="7 8">DSM 43794</strain>
    </source>
</reference>
<dbReference type="InterPro" id="IPR009908">
    <property type="entry name" value="Methylamine_util_MauE"/>
</dbReference>
<evidence type="ECO:0000313" key="7">
    <source>
        <dbReference type="EMBL" id="SDQ87192.1"/>
    </source>
</evidence>
<feature type="transmembrane region" description="Helical" evidence="5">
    <location>
        <begin position="77"/>
        <end position="98"/>
    </location>
</feature>
<feature type="transmembrane region" description="Helical" evidence="5">
    <location>
        <begin position="50"/>
        <end position="71"/>
    </location>
</feature>
<dbReference type="Proteomes" id="UP000217103">
    <property type="component" value="Unassembled WGS sequence"/>
</dbReference>
<evidence type="ECO:0000313" key="8">
    <source>
        <dbReference type="Proteomes" id="UP000217103"/>
    </source>
</evidence>
<gene>
    <name evidence="7" type="ORF">SAMN04489764_2445</name>
</gene>
<keyword evidence="3 5" id="KW-1133">Transmembrane helix</keyword>
<feature type="transmembrane region" description="Helical" evidence="5">
    <location>
        <begin position="6"/>
        <end position="24"/>
    </location>
</feature>
<dbReference type="AlphaFoldDB" id="A0A1H1EEK8"/>
<dbReference type="GO" id="GO:0030416">
    <property type="term" value="P:methylamine metabolic process"/>
    <property type="evidence" value="ECO:0007669"/>
    <property type="project" value="InterPro"/>
</dbReference>
<keyword evidence="8" id="KW-1185">Reference proteome</keyword>
<evidence type="ECO:0000256" key="5">
    <source>
        <dbReference type="SAM" id="Phobius"/>
    </source>
</evidence>
<dbReference type="Pfam" id="PF07291">
    <property type="entry name" value="MauE"/>
    <property type="match status" value="1"/>
</dbReference>
<comment type="subcellular location">
    <subcellularLocation>
        <location evidence="1">Membrane</location>
        <topology evidence="1">Multi-pass membrane protein</topology>
    </subcellularLocation>
</comment>
<feature type="transmembrane region" description="Helical" evidence="5">
    <location>
        <begin position="146"/>
        <end position="167"/>
    </location>
</feature>
<dbReference type="GO" id="GO:0016020">
    <property type="term" value="C:membrane"/>
    <property type="evidence" value="ECO:0007669"/>
    <property type="project" value="UniProtKB-SubCell"/>
</dbReference>
<dbReference type="EMBL" id="FNKK01000002">
    <property type="protein sequence ID" value="SDQ87192.1"/>
    <property type="molecule type" value="Genomic_DNA"/>
</dbReference>
<proteinExistence type="predicted"/>
<keyword evidence="2 5" id="KW-0812">Transmembrane</keyword>
<name>A0A1H1EEK8_9ACTN</name>
<keyword evidence="4 5" id="KW-0472">Membrane</keyword>